<feature type="transmembrane region" description="Helical" evidence="8">
    <location>
        <begin position="287"/>
        <end position="305"/>
    </location>
</feature>
<evidence type="ECO:0000256" key="3">
    <source>
        <dbReference type="ARBA" id="ARBA00022676"/>
    </source>
</evidence>
<dbReference type="InterPro" id="IPR038731">
    <property type="entry name" value="RgtA/B/C-like"/>
</dbReference>
<gene>
    <name evidence="10" type="ORF">UV73_C0001G0186</name>
</gene>
<feature type="transmembrane region" description="Helical" evidence="8">
    <location>
        <begin position="154"/>
        <end position="177"/>
    </location>
</feature>
<keyword evidence="6 8" id="KW-1133">Transmembrane helix</keyword>
<dbReference type="GO" id="GO:0005886">
    <property type="term" value="C:plasma membrane"/>
    <property type="evidence" value="ECO:0007669"/>
    <property type="project" value="UniProtKB-SubCell"/>
</dbReference>
<accession>A0A0G1DLE2</accession>
<keyword evidence="3" id="KW-0328">Glycosyltransferase</keyword>
<dbReference type="AlphaFoldDB" id="A0A0G1DLE2"/>
<proteinExistence type="predicted"/>
<evidence type="ECO:0000256" key="2">
    <source>
        <dbReference type="ARBA" id="ARBA00022475"/>
    </source>
</evidence>
<evidence type="ECO:0000259" key="9">
    <source>
        <dbReference type="Pfam" id="PF13231"/>
    </source>
</evidence>
<feature type="transmembrane region" description="Helical" evidence="8">
    <location>
        <begin position="76"/>
        <end position="98"/>
    </location>
</feature>
<feature type="domain" description="Glycosyltransferase RgtA/B/C/D-like" evidence="9">
    <location>
        <begin position="58"/>
        <end position="214"/>
    </location>
</feature>
<feature type="transmembrane region" description="Helical" evidence="8">
    <location>
        <begin position="341"/>
        <end position="360"/>
    </location>
</feature>
<dbReference type="STRING" id="1618443.UV73_C0001G0186"/>
<dbReference type="Proteomes" id="UP000034894">
    <property type="component" value="Unassembled WGS sequence"/>
</dbReference>
<dbReference type="PANTHER" id="PTHR33908:SF11">
    <property type="entry name" value="MEMBRANE PROTEIN"/>
    <property type="match status" value="1"/>
</dbReference>
<keyword evidence="2" id="KW-1003">Cell membrane</keyword>
<comment type="subcellular location">
    <subcellularLocation>
        <location evidence="1">Cell membrane</location>
        <topology evidence="1">Multi-pass membrane protein</topology>
    </subcellularLocation>
</comment>
<dbReference type="Pfam" id="PF13231">
    <property type="entry name" value="PMT_2"/>
    <property type="match status" value="1"/>
</dbReference>
<keyword evidence="4" id="KW-0808">Transferase</keyword>
<feature type="transmembrane region" description="Helical" evidence="8">
    <location>
        <begin position="197"/>
        <end position="215"/>
    </location>
</feature>
<feature type="transmembrane region" description="Helical" evidence="8">
    <location>
        <begin position="260"/>
        <end position="281"/>
    </location>
</feature>
<dbReference type="GO" id="GO:0009103">
    <property type="term" value="P:lipopolysaccharide biosynthetic process"/>
    <property type="evidence" value="ECO:0007669"/>
    <property type="project" value="UniProtKB-ARBA"/>
</dbReference>
<keyword evidence="5 8" id="KW-0812">Transmembrane</keyword>
<sequence>MRDFLLIFIICLSVFASRTLNLTKIPIFTDEAIYIRWAQIGLNDPAHRFISLTDGKQPLMTWAMYPFLKIMEDPLIAGRMVSVLSGVLSAAGLYLLALHLFNRRTAVWTGLIYLFTPFALVYDRLALMDSLLLSLAVWSLYLEVLLVKKRQLDIALLLGMVIGLGLLTKSSAFFFIYLMPFSLLLFNWQRKNNFKSLLKWSGLSLLSILLAHIIYNSLRLSPFFYIIEQKNYSFIYTLSDFLDRPFSVLRPNLNGLTQMLLSYFSWPFISVILIALILALIRKDRRIPYLLLWFIIPFLSLAAFGKVLFPRFLLFMTVPFYLVAADFLSGMTSFARDKAKYLYLVPAVVLAPLVINSYLVSFRPLEARIPDSDRNQLLNDWPSGYGVNQVISFIEKEAAGKEIVLATEGTFGLNPAVYEIYLKQNENITIKGYWPVDSGKEELIGFASEKPTYLVLKDSQKLSDDWPAELIFRIRRGTGDSYLYFFRIKPVPEL</sequence>
<dbReference type="InterPro" id="IPR050297">
    <property type="entry name" value="LipidA_mod_glycosyltrf_83"/>
</dbReference>
<evidence type="ECO:0000256" key="1">
    <source>
        <dbReference type="ARBA" id="ARBA00004651"/>
    </source>
</evidence>
<reference evidence="10 11" key="1">
    <citation type="journal article" date="2015" name="Nature">
        <title>rRNA introns, odd ribosomes, and small enigmatic genomes across a large radiation of phyla.</title>
        <authorList>
            <person name="Brown C.T."/>
            <person name="Hug L.A."/>
            <person name="Thomas B.C."/>
            <person name="Sharon I."/>
            <person name="Castelle C.J."/>
            <person name="Singh A."/>
            <person name="Wilkins M.J."/>
            <person name="Williams K.H."/>
            <person name="Banfield J.F."/>
        </authorList>
    </citation>
    <scope>NUCLEOTIDE SEQUENCE [LARGE SCALE GENOMIC DNA]</scope>
</reference>
<evidence type="ECO:0000256" key="5">
    <source>
        <dbReference type="ARBA" id="ARBA00022692"/>
    </source>
</evidence>
<feature type="transmembrane region" description="Helical" evidence="8">
    <location>
        <begin position="312"/>
        <end position="335"/>
    </location>
</feature>
<evidence type="ECO:0000313" key="10">
    <source>
        <dbReference type="EMBL" id="KKS98665.1"/>
    </source>
</evidence>
<evidence type="ECO:0000256" key="4">
    <source>
        <dbReference type="ARBA" id="ARBA00022679"/>
    </source>
</evidence>
<keyword evidence="7 8" id="KW-0472">Membrane</keyword>
<dbReference type="EMBL" id="LCFP01000001">
    <property type="protein sequence ID" value="KKS98665.1"/>
    <property type="molecule type" value="Genomic_DNA"/>
</dbReference>
<evidence type="ECO:0000256" key="8">
    <source>
        <dbReference type="SAM" id="Phobius"/>
    </source>
</evidence>
<dbReference type="PANTHER" id="PTHR33908">
    <property type="entry name" value="MANNOSYLTRANSFERASE YKCB-RELATED"/>
    <property type="match status" value="1"/>
</dbReference>
<evidence type="ECO:0000256" key="7">
    <source>
        <dbReference type="ARBA" id="ARBA00023136"/>
    </source>
</evidence>
<protein>
    <recommendedName>
        <fullName evidence="9">Glycosyltransferase RgtA/B/C/D-like domain-containing protein</fullName>
    </recommendedName>
</protein>
<evidence type="ECO:0000256" key="6">
    <source>
        <dbReference type="ARBA" id="ARBA00022989"/>
    </source>
</evidence>
<feature type="transmembrane region" description="Helical" evidence="8">
    <location>
        <begin position="105"/>
        <end position="122"/>
    </location>
</feature>
<name>A0A0G1DLE2_9BACT</name>
<evidence type="ECO:0000313" key="11">
    <source>
        <dbReference type="Proteomes" id="UP000034894"/>
    </source>
</evidence>
<organism evidence="10 11">
    <name type="scientific">Candidatus Gottesmanbacteria bacterium GW2011_GWA2_43_14</name>
    <dbReference type="NCBI Taxonomy" id="1618443"/>
    <lineage>
        <taxon>Bacteria</taxon>
        <taxon>Candidatus Gottesmaniibacteriota</taxon>
    </lineage>
</organism>
<dbReference type="GO" id="GO:0016763">
    <property type="term" value="F:pentosyltransferase activity"/>
    <property type="evidence" value="ECO:0007669"/>
    <property type="project" value="TreeGrafter"/>
</dbReference>
<comment type="caution">
    <text evidence="10">The sequence shown here is derived from an EMBL/GenBank/DDBJ whole genome shotgun (WGS) entry which is preliminary data.</text>
</comment>